<dbReference type="InterPro" id="IPR027974">
    <property type="entry name" value="DUF4470"/>
</dbReference>
<proteinExistence type="predicted"/>
<dbReference type="EMBL" id="RYZI01000001">
    <property type="protein sequence ID" value="RWA14983.1"/>
    <property type="molecule type" value="Genomic_DNA"/>
</dbReference>
<reference evidence="2 3" key="1">
    <citation type="submission" date="2018-12" db="EMBL/GenBank/DDBJ databases">
        <title>Draft genome sequence of Xylaria grammica IHI A82.</title>
        <authorList>
            <person name="Buettner E."/>
            <person name="Kellner H."/>
        </authorList>
    </citation>
    <scope>NUCLEOTIDE SEQUENCE [LARGE SCALE GENOMIC DNA]</scope>
    <source>
        <strain evidence="2 3">IHI A82</strain>
    </source>
</reference>
<dbReference type="AlphaFoldDB" id="A0A439DKS5"/>
<feature type="domain" description="DUF4470" evidence="1">
    <location>
        <begin position="61"/>
        <end position="141"/>
    </location>
</feature>
<keyword evidence="3" id="KW-1185">Reference proteome</keyword>
<dbReference type="STRING" id="363999.A0A439DKS5"/>
<protein>
    <recommendedName>
        <fullName evidence="1">DUF4470 domain-containing protein</fullName>
    </recommendedName>
</protein>
<evidence type="ECO:0000313" key="2">
    <source>
        <dbReference type="EMBL" id="RWA14983.1"/>
    </source>
</evidence>
<evidence type="ECO:0000259" key="1">
    <source>
        <dbReference type="Pfam" id="PF14737"/>
    </source>
</evidence>
<evidence type="ECO:0000313" key="3">
    <source>
        <dbReference type="Proteomes" id="UP000286045"/>
    </source>
</evidence>
<sequence length="536" mass="61810">MSHGHATFETEHRLPIWAPQSLYADLKKKHHNTEPQGFPHIGPYNRREFLEADPRNGQFEFFGSYPAIDVLRLAANEGVDRKEPIDVLFVQPADLRDVIKTIVDLPDNASAPINVTITDNATSRTARNLILLLLALSSEDPDVTAECAKQGEFANLDHYEQTVMSFPAAWQTGKRRYIPSTQVTSFENHHSRANWPLDYNPSLFYGNSWPLKRDADPLRGWDLATIDANNDTKGASNDIYGKLFYYVRDLFKRFILKLRTAKVTFHVLPYSGYDFAHDTKSRFDRIETSTLADQDLVGVRTVVDTLSPLLKPQWINPRATMITLHPAVFDKIRNAFPCPECDPNRAERVREAVNLTAEEKALLDAYLPPKDSDPVNWIFTTVGWQRRDARWLFRDPTAAWELYKDIYDFQDVADSANVAMRATHKVVDEWILGLKHADQIGEDGRPEVEAQWDFNAALTRRQTMGYRYVEWRKLAAGERKDLAKKLKNDRRNGQEPKRHEAYHEYLSDEATAELEKKGAQLERWMEKDNCENWTPY</sequence>
<gene>
    <name evidence="2" type="ORF">EKO27_g22</name>
</gene>
<dbReference type="Proteomes" id="UP000286045">
    <property type="component" value="Unassembled WGS sequence"/>
</dbReference>
<accession>A0A439DKS5</accession>
<name>A0A439DKS5_9PEZI</name>
<comment type="caution">
    <text evidence="2">The sequence shown here is derived from an EMBL/GenBank/DDBJ whole genome shotgun (WGS) entry which is preliminary data.</text>
</comment>
<dbReference type="Pfam" id="PF14737">
    <property type="entry name" value="DUF4470"/>
    <property type="match status" value="1"/>
</dbReference>
<organism evidence="2 3">
    <name type="scientific">Xylaria grammica</name>
    <dbReference type="NCBI Taxonomy" id="363999"/>
    <lineage>
        <taxon>Eukaryota</taxon>
        <taxon>Fungi</taxon>
        <taxon>Dikarya</taxon>
        <taxon>Ascomycota</taxon>
        <taxon>Pezizomycotina</taxon>
        <taxon>Sordariomycetes</taxon>
        <taxon>Xylariomycetidae</taxon>
        <taxon>Xylariales</taxon>
        <taxon>Xylariaceae</taxon>
        <taxon>Xylaria</taxon>
    </lineage>
</organism>